<gene>
    <name evidence="8" type="ORF">DV451_003732</name>
</gene>
<keyword evidence="2" id="KW-0238">DNA-binding</keyword>
<dbReference type="SUPFAM" id="SSF46689">
    <property type="entry name" value="Homeodomain-like"/>
    <property type="match status" value="2"/>
</dbReference>
<reference evidence="8" key="1">
    <citation type="journal article" date="2020" name="Front. Microbiol.">
        <title>Phenotypic and Genetic Characterization of the Cheese Ripening Yeast Geotrichum candidum.</title>
        <authorList>
            <person name="Perkins V."/>
            <person name="Vignola S."/>
            <person name="Lessard M.H."/>
            <person name="Plante P.L."/>
            <person name="Corbeil J."/>
            <person name="Dugat-Bony E."/>
            <person name="Frenette M."/>
            <person name="Labrie S."/>
        </authorList>
    </citation>
    <scope>NUCLEOTIDE SEQUENCE</scope>
    <source>
        <strain evidence="8">LMA-70</strain>
    </source>
</reference>
<dbReference type="SUPFAM" id="SSF55729">
    <property type="entry name" value="Acyl-CoA N-acyltransferases (Nat)"/>
    <property type="match status" value="1"/>
</dbReference>
<evidence type="ECO:0000256" key="3">
    <source>
        <dbReference type="ARBA" id="ARBA00023163"/>
    </source>
</evidence>
<dbReference type="PROSITE" id="PS50090">
    <property type="entry name" value="MYB_LIKE"/>
    <property type="match status" value="3"/>
</dbReference>
<dbReference type="PROSITE" id="PS51294">
    <property type="entry name" value="HTH_MYB"/>
    <property type="match status" value="3"/>
</dbReference>
<dbReference type="GO" id="GO:0000978">
    <property type="term" value="F:RNA polymerase II cis-regulatory region sequence-specific DNA binding"/>
    <property type="evidence" value="ECO:0007669"/>
    <property type="project" value="TreeGrafter"/>
</dbReference>
<feature type="region of interest" description="Disordered" evidence="5">
    <location>
        <begin position="391"/>
        <end position="419"/>
    </location>
</feature>
<comment type="caution">
    <text evidence="8">The sequence shown here is derived from an EMBL/GenBank/DDBJ whole genome shotgun (WGS) entry which is preliminary data.</text>
</comment>
<name>A0A9P5G4L2_GEOCN</name>
<dbReference type="CDD" id="cd00167">
    <property type="entry name" value="SANT"/>
    <property type="match status" value="2"/>
</dbReference>
<dbReference type="InterPro" id="IPR000182">
    <property type="entry name" value="GNAT_dom"/>
</dbReference>
<dbReference type="Pfam" id="PF13673">
    <property type="entry name" value="Acetyltransf_10"/>
    <property type="match status" value="1"/>
</dbReference>
<dbReference type="GO" id="GO:0001006">
    <property type="term" value="F:RNA polymerase III type 3 promoter sequence-specific DNA binding"/>
    <property type="evidence" value="ECO:0007669"/>
    <property type="project" value="TreeGrafter"/>
</dbReference>
<evidence type="ECO:0000259" key="6">
    <source>
        <dbReference type="PROSITE" id="PS50090"/>
    </source>
</evidence>
<evidence type="ECO:0000256" key="1">
    <source>
        <dbReference type="ARBA" id="ARBA00023015"/>
    </source>
</evidence>
<feature type="compositionally biased region" description="Low complexity" evidence="5">
    <location>
        <begin position="532"/>
        <end position="546"/>
    </location>
</feature>
<evidence type="ECO:0000313" key="8">
    <source>
        <dbReference type="EMBL" id="KAF5097685.1"/>
    </source>
</evidence>
<dbReference type="PANTHER" id="PTHR46621">
    <property type="entry name" value="SNRNA-ACTIVATING PROTEIN COMPLEX SUBUNIT 4"/>
    <property type="match status" value="1"/>
</dbReference>
<keyword evidence="3" id="KW-0804">Transcription</keyword>
<evidence type="ECO:0000259" key="7">
    <source>
        <dbReference type="PROSITE" id="PS51294"/>
    </source>
</evidence>
<dbReference type="InterPro" id="IPR009057">
    <property type="entry name" value="Homeodomain-like_sf"/>
</dbReference>
<protein>
    <submittedName>
        <fullName evidence="8">Uncharacterized protein</fullName>
    </submittedName>
</protein>
<feature type="region of interest" description="Disordered" evidence="5">
    <location>
        <begin position="217"/>
        <end position="365"/>
    </location>
</feature>
<dbReference type="Gene3D" id="1.10.10.60">
    <property type="entry name" value="Homeodomain-like"/>
    <property type="match status" value="3"/>
</dbReference>
<dbReference type="GO" id="GO:0019185">
    <property type="term" value="C:snRNA-activating protein complex"/>
    <property type="evidence" value="ECO:0007669"/>
    <property type="project" value="TreeGrafter"/>
</dbReference>
<keyword evidence="1" id="KW-0805">Transcription regulation</keyword>
<dbReference type="SMART" id="SM00717">
    <property type="entry name" value="SANT"/>
    <property type="match status" value="3"/>
</dbReference>
<reference evidence="8" key="2">
    <citation type="submission" date="2020-01" db="EMBL/GenBank/DDBJ databases">
        <authorList>
            <person name="Perkins V."/>
            <person name="Lessard M.-H."/>
            <person name="Dugat-Bony E."/>
            <person name="Frenette M."/>
            <person name="Labrie S."/>
        </authorList>
    </citation>
    <scope>NUCLEOTIDE SEQUENCE</scope>
    <source>
        <strain evidence="8">LMA-70</strain>
    </source>
</reference>
<feature type="compositionally biased region" description="Low complexity" evidence="5">
    <location>
        <begin position="15"/>
        <end position="31"/>
    </location>
</feature>
<feature type="compositionally biased region" description="Polar residues" evidence="5">
    <location>
        <begin position="261"/>
        <end position="272"/>
    </location>
</feature>
<feature type="region of interest" description="Disordered" evidence="5">
    <location>
        <begin position="465"/>
        <end position="555"/>
    </location>
</feature>
<feature type="domain" description="Myb-like" evidence="6">
    <location>
        <begin position="55"/>
        <end position="111"/>
    </location>
</feature>
<dbReference type="GO" id="GO:0042796">
    <property type="term" value="P:snRNA transcription by RNA polymerase III"/>
    <property type="evidence" value="ECO:0007669"/>
    <property type="project" value="TreeGrafter"/>
</dbReference>
<evidence type="ECO:0000313" key="9">
    <source>
        <dbReference type="Proteomes" id="UP000750522"/>
    </source>
</evidence>
<accession>A0A9P5G4L2</accession>
<dbReference type="GO" id="GO:0016747">
    <property type="term" value="F:acyltransferase activity, transferring groups other than amino-acyl groups"/>
    <property type="evidence" value="ECO:0007669"/>
    <property type="project" value="InterPro"/>
</dbReference>
<organism evidence="8 9">
    <name type="scientific">Geotrichum candidum</name>
    <name type="common">Oospora lactis</name>
    <name type="synonym">Dipodascus geotrichum</name>
    <dbReference type="NCBI Taxonomy" id="1173061"/>
    <lineage>
        <taxon>Eukaryota</taxon>
        <taxon>Fungi</taxon>
        <taxon>Dikarya</taxon>
        <taxon>Ascomycota</taxon>
        <taxon>Saccharomycotina</taxon>
        <taxon>Dipodascomycetes</taxon>
        <taxon>Dipodascales</taxon>
        <taxon>Dipodascaceae</taxon>
        <taxon>Geotrichum</taxon>
    </lineage>
</organism>
<evidence type="ECO:0000256" key="5">
    <source>
        <dbReference type="SAM" id="MobiDB-lite"/>
    </source>
</evidence>
<dbReference type="InterPro" id="IPR051575">
    <property type="entry name" value="Myb-like_DNA-bd"/>
</dbReference>
<feature type="domain" description="HTH myb-type" evidence="7">
    <location>
        <begin position="112"/>
        <end position="166"/>
    </location>
</feature>
<feature type="compositionally biased region" description="Polar residues" evidence="5">
    <location>
        <begin position="1"/>
        <end position="14"/>
    </location>
</feature>
<feature type="domain" description="HTH myb-type" evidence="7">
    <location>
        <begin position="55"/>
        <end position="107"/>
    </location>
</feature>
<proteinExistence type="predicted"/>
<dbReference type="GO" id="GO:0042795">
    <property type="term" value="P:snRNA transcription by RNA polymerase II"/>
    <property type="evidence" value="ECO:0007669"/>
    <property type="project" value="TreeGrafter"/>
</dbReference>
<feature type="domain" description="Myb-like" evidence="6">
    <location>
        <begin position="112"/>
        <end position="162"/>
    </location>
</feature>
<feature type="domain" description="Myb-like" evidence="6">
    <location>
        <begin position="173"/>
        <end position="215"/>
    </location>
</feature>
<feature type="region of interest" description="Disordered" evidence="5">
    <location>
        <begin position="653"/>
        <end position="675"/>
    </location>
</feature>
<dbReference type="Proteomes" id="UP000750522">
    <property type="component" value="Unassembled WGS sequence"/>
</dbReference>
<evidence type="ECO:0000256" key="4">
    <source>
        <dbReference type="ARBA" id="ARBA00023242"/>
    </source>
</evidence>
<dbReference type="InterPro" id="IPR016181">
    <property type="entry name" value="Acyl_CoA_acyltransferase"/>
</dbReference>
<feature type="domain" description="HTH myb-type" evidence="7">
    <location>
        <begin position="173"/>
        <end position="219"/>
    </location>
</feature>
<feature type="region of interest" description="Disordered" evidence="5">
    <location>
        <begin position="1"/>
        <end position="42"/>
    </location>
</feature>
<dbReference type="Gene3D" id="3.40.630.30">
    <property type="match status" value="1"/>
</dbReference>
<feature type="compositionally biased region" description="Low complexity" evidence="5">
    <location>
        <begin position="299"/>
        <end position="340"/>
    </location>
</feature>
<dbReference type="InterPro" id="IPR017930">
    <property type="entry name" value="Myb_dom"/>
</dbReference>
<feature type="compositionally biased region" description="Polar residues" evidence="5">
    <location>
        <begin position="510"/>
        <end position="531"/>
    </location>
</feature>
<evidence type="ECO:0000256" key="2">
    <source>
        <dbReference type="ARBA" id="ARBA00023125"/>
    </source>
</evidence>
<dbReference type="PANTHER" id="PTHR46621:SF1">
    <property type="entry name" value="SNRNA-ACTIVATING PROTEIN COMPLEX SUBUNIT 4"/>
    <property type="match status" value="1"/>
</dbReference>
<feature type="compositionally biased region" description="Low complexity" evidence="5">
    <location>
        <begin position="228"/>
        <end position="240"/>
    </location>
</feature>
<dbReference type="EMBL" id="QQZK01000087">
    <property type="protein sequence ID" value="KAF5097685.1"/>
    <property type="molecule type" value="Genomic_DNA"/>
</dbReference>
<keyword evidence="4" id="KW-0539">Nucleus</keyword>
<feature type="compositionally biased region" description="Low complexity" evidence="5">
    <location>
        <begin position="494"/>
        <end position="509"/>
    </location>
</feature>
<dbReference type="AlphaFoldDB" id="A0A9P5G4L2"/>
<dbReference type="InterPro" id="IPR001005">
    <property type="entry name" value="SANT/Myb"/>
</dbReference>
<dbReference type="Pfam" id="PF00249">
    <property type="entry name" value="Myb_DNA-binding"/>
    <property type="match status" value="3"/>
</dbReference>
<sequence>MKDSSSSAPQQQTLSSSPSVASSSAASAVPADLPKTVKSKHPSTIELTSALGIPTKARSRRVWTREEDEKLRRLVAHWGDQRGKNSHWDQISAQFEGRTNKDCRKRWFHSLDPTLKRGRWTEDEDRILLEAYGKMGSVWNKIAQLIPGRTDDQCSKRYNDVLDPSVRDRLREWTEEEDEMLLQMVETYGTQWRTISTHMKGRTGLTCRNRWRKIVAPVLPKPGKDKNSISQQQPQPIQNQPGVSSQLKRKRSTSDMGETPESINDIQTSNSIEMEDTVMTDSMGPPLNRSISTPLYPLSNFRANNAGNNNRSSNNGNNSNNNSGTSTSGTSNNGSTNDSSYSDPMSVVGLTRQDDYSPHTQIPESPSTVALLHQVKAASISSSMNHVYKVHNNNSNNNNSNNNNNINTHTSHSNNTATTSSTNYTLSIGNSKDEIHLKNQDLDSLIKLAASMGQQIVIQQHNYIHHHHHHHHYNDGPSSSSRPHETNPVYYNRSASVASNNSSSSHMSSGTNHLTPTNSNNHGNVHPNTAPSNNNSSTNNTNNSNTGGNGGRLSTNDVSNLSALFSELEELEVDGREHHHFGSFPPQSVHHPPQNSGMFKMEEENFGFEGIPFNPSTANGDAPGDEHKYFKVSEATDISEKLIALILGFKSGHDNEESENGPAAAMNSRTTQHADSGRVVDVTAVVVQPEFRESSVGTTLFKDYIQRLATVGVADRIRVRVPADSSVAEFFERLGFEKRGDKTQDGFLVLENTIEEDDDSMENDQDY</sequence>